<evidence type="ECO:0000259" key="7">
    <source>
        <dbReference type="Pfam" id="PF13882"/>
    </source>
</evidence>
<evidence type="ECO:0000256" key="4">
    <source>
        <dbReference type="ARBA" id="ARBA00023136"/>
    </source>
</evidence>
<dbReference type="InterPro" id="IPR026966">
    <property type="entry name" value="Neurofascin/L1/NrCAM_C"/>
</dbReference>
<evidence type="ECO:0000313" key="9">
    <source>
        <dbReference type="RefSeq" id="XP_038839916.1"/>
    </source>
</evidence>
<comment type="subcellular location">
    <subcellularLocation>
        <location evidence="1">Membrane</location>
        <topology evidence="1">Single-pass membrane protein</topology>
    </subcellularLocation>
</comment>
<sequence>MEGRRVYTDGGEGRRVYTDGGRRFVFLSFDFCFCSFFIQYLSLIFVCVFVCLCVCVVGGKWEESEQVNTLQAFYSLTGLQPGTQYRLLITHGNYTHWEDEIQTTGPELRGVEGDFATQGWFIGLSSAVVLLLLLLLVLCFIKRSKGGKYAVKDKEENQMDSEARPMKDETFGEYSDGDEKRSVSQPSLCVESKLGSDDSLAEYGDSVDIQFNEDGSFIGQYSGRGPAPTGNESSGPASPVNLDPPPPPIGPSFAGILDRTS</sequence>
<keyword evidence="2 6" id="KW-0812">Transmembrane</keyword>
<evidence type="ECO:0000256" key="1">
    <source>
        <dbReference type="ARBA" id="ARBA00004167"/>
    </source>
</evidence>
<feature type="compositionally biased region" description="Basic and acidic residues" evidence="5">
    <location>
        <begin position="151"/>
        <end position="170"/>
    </location>
</feature>
<organism evidence="8 9">
    <name type="scientific">Salvelinus namaycush</name>
    <name type="common">Lake trout</name>
    <name type="synonym">Salmo namaycush</name>
    <dbReference type="NCBI Taxonomy" id="8040"/>
    <lineage>
        <taxon>Eukaryota</taxon>
        <taxon>Metazoa</taxon>
        <taxon>Chordata</taxon>
        <taxon>Craniata</taxon>
        <taxon>Vertebrata</taxon>
        <taxon>Euteleostomi</taxon>
        <taxon>Actinopterygii</taxon>
        <taxon>Neopterygii</taxon>
        <taxon>Teleostei</taxon>
        <taxon>Protacanthopterygii</taxon>
        <taxon>Salmoniformes</taxon>
        <taxon>Salmonidae</taxon>
        <taxon>Salmoninae</taxon>
        <taxon>Salvelinus</taxon>
    </lineage>
</organism>
<protein>
    <submittedName>
        <fullName evidence="9">Neural cell adhesion molecule L1.2-like</fullName>
    </submittedName>
</protein>
<evidence type="ECO:0000313" key="8">
    <source>
        <dbReference type="Proteomes" id="UP000808372"/>
    </source>
</evidence>
<evidence type="ECO:0000256" key="3">
    <source>
        <dbReference type="ARBA" id="ARBA00022989"/>
    </source>
</evidence>
<dbReference type="Pfam" id="PF13882">
    <property type="entry name" value="Bravo_FIGEY"/>
    <property type="match status" value="1"/>
</dbReference>
<evidence type="ECO:0000256" key="2">
    <source>
        <dbReference type="ARBA" id="ARBA00022692"/>
    </source>
</evidence>
<dbReference type="AlphaFoldDB" id="A0A8U0QC12"/>
<evidence type="ECO:0000256" key="6">
    <source>
        <dbReference type="SAM" id="Phobius"/>
    </source>
</evidence>
<evidence type="ECO:0000256" key="5">
    <source>
        <dbReference type="SAM" id="MobiDB-lite"/>
    </source>
</evidence>
<dbReference type="GeneID" id="120038048"/>
<dbReference type="KEGG" id="snh:120038048"/>
<feature type="region of interest" description="Disordered" evidence="5">
    <location>
        <begin position="151"/>
        <end position="188"/>
    </location>
</feature>
<reference evidence="9" key="1">
    <citation type="submission" date="2025-08" db="UniProtKB">
        <authorList>
            <consortium name="RefSeq"/>
        </authorList>
    </citation>
    <scope>IDENTIFICATION</scope>
    <source>
        <tissue evidence="9">White muscle</tissue>
    </source>
</reference>
<gene>
    <name evidence="9" type="primary">LOC120038048</name>
</gene>
<dbReference type="Proteomes" id="UP000808372">
    <property type="component" value="Unplaced"/>
</dbReference>
<dbReference type="RefSeq" id="XP_038839916.1">
    <property type="nucleotide sequence ID" value="XM_038983988.1"/>
</dbReference>
<feature type="domain" description="Neurofascin/L1/NrCAM C-terminal" evidence="7">
    <location>
        <begin position="142"/>
        <end position="224"/>
    </location>
</feature>
<proteinExistence type="predicted"/>
<name>A0A8U0QC12_SALNM</name>
<keyword evidence="4 6" id="KW-0472">Membrane</keyword>
<feature type="transmembrane region" description="Helical" evidence="6">
    <location>
        <begin position="31"/>
        <end position="59"/>
    </location>
</feature>
<keyword evidence="8" id="KW-1185">Reference proteome</keyword>
<feature type="region of interest" description="Disordered" evidence="5">
    <location>
        <begin position="215"/>
        <end position="261"/>
    </location>
</feature>
<dbReference type="GO" id="GO:0016020">
    <property type="term" value="C:membrane"/>
    <property type="evidence" value="ECO:0007669"/>
    <property type="project" value="UniProtKB-SubCell"/>
</dbReference>
<accession>A0A8U0QC12</accession>
<feature type="transmembrane region" description="Helical" evidence="6">
    <location>
        <begin position="120"/>
        <end position="141"/>
    </location>
</feature>
<keyword evidence="3 6" id="KW-1133">Transmembrane helix</keyword>